<dbReference type="Proteomes" id="UP000015103">
    <property type="component" value="Unassembled WGS sequence"/>
</dbReference>
<reference evidence="1" key="1">
    <citation type="submission" date="2015-05" db="UniProtKB">
        <authorList>
            <consortium name="EnsemblMetazoa"/>
        </authorList>
    </citation>
    <scope>IDENTIFICATION</scope>
</reference>
<dbReference type="VEuPathDB" id="VectorBase:RPRC011565"/>
<dbReference type="EMBL" id="ACPB03015995">
    <property type="status" value="NOT_ANNOTATED_CDS"/>
    <property type="molecule type" value="Genomic_DNA"/>
</dbReference>
<sequence length="29" mass="3207">MVFYTIILAALGNFEMLGICAEHVIPVIQ</sequence>
<keyword evidence="2" id="KW-1185">Reference proteome</keyword>
<name>T1I5J6_RHOPR</name>
<dbReference type="HOGENOM" id="CLU_3410970_0_0_1"/>
<dbReference type="AlphaFoldDB" id="T1I5J6"/>
<accession>T1I5J6</accession>
<proteinExistence type="predicted"/>
<evidence type="ECO:0000313" key="1">
    <source>
        <dbReference type="EnsemblMetazoa" id="RPRC011565-PA"/>
    </source>
</evidence>
<protein>
    <submittedName>
        <fullName evidence="1">Uncharacterized protein</fullName>
    </submittedName>
</protein>
<evidence type="ECO:0000313" key="2">
    <source>
        <dbReference type="Proteomes" id="UP000015103"/>
    </source>
</evidence>
<dbReference type="EnsemblMetazoa" id="RPRC011565-RA">
    <property type="protein sequence ID" value="RPRC011565-PA"/>
    <property type="gene ID" value="RPRC011565"/>
</dbReference>
<dbReference type="InParanoid" id="T1I5J6"/>
<organism evidence="1 2">
    <name type="scientific">Rhodnius prolixus</name>
    <name type="common">Triatomid bug</name>
    <dbReference type="NCBI Taxonomy" id="13249"/>
    <lineage>
        <taxon>Eukaryota</taxon>
        <taxon>Metazoa</taxon>
        <taxon>Ecdysozoa</taxon>
        <taxon>Arthropoda</taxon>
        <taxon>Hexapoda</taxon>
        <taxon>Insecta</taxon>
        <taxon>Pterygota</taxon>
        <taxon>Neoptera</taxon>
        <taxon>Paraneoptera</taxon>
        <taxon>Hemiptera</taxon>
        <taxon>Heteroptera</taxon>
        <taxon>Panheteroptera</taxon>
        <taxon>Cimicomorpha</taxon>
        <taxon>Reduviidae</taxon>
        <taxon>Triatominae</taxon>
        <taxon>Rhodnius</taxon>
    </lineage>
</organism>